<evidence type="ECO:0000313" key="17">
    <source>
        <dbReference type="Proteomes" id="UP000291116"/>
    </source>
</evidence>
<keyword evidence="17" id="KW-1185">Reference proteome</keyword>
<dbReference type="GO" id="GO:0008270">
    <property type="term" value="F:zinc ion binding"/>
    <property type="evidence" value="ECO:0007669"/>
    <property type="project" value="UniProtKB-KW"/>
</dbReference>
<sequence>MCSFAQKAEFASRNIHPKGVVKILIIDGEIRINDADDEGYAFGSEIEDDKGGEDDLGENNHLSSFEFPSYYNTDDEKKTTLRREHEDDISVALLHVSYRTGYELIETILDEDIDVRNAGGTRVTVDAVSPPLTGAVIIVWTAVSIVICLILCCCMAAALEDLLENQEPEPAPLRRPRRQRLTTDQVRELHVGIFDGNKLVYDEENPTANGVGEYCCDHILQHSNDKNFPQPTINSMDTCTICLDDYQIGDKLCCLPCGHVFHAECISKWLVERSATCPLCNLDLYEEEVDDNSEGEEDEYTNNERQARNGSAPTTQVEPDMNEDASTIDHSIGSWLRAIFRSPYWRNRTTGGSSGLEALAEPLLQQDQPEHPTSAGIDVEATPSNEESSTGPTEID</sequence>
<dbReference type="Pfam" id="PF13639">
    <property type="entry name" value="zf-RING_2"/>
    <property type="match status" value="1"/>
</dbReference>
<evidence type="ECO:0000256" key="3">
    <source>
        <dbReference type="ARBA" id="ARBA00012483"/>
    </source>
</evidence>
<dbReference type="GO" id="GO:0016020">
    <property type="term" value="C:membrane"/>
    <property type="evidence" value="ECO:0007669"/>
    <property type="project" value="UniProtKB-SubCell"/>
</dbReference>
<evidence type="ECO:0000256" key="11">
    <source>
        <dbReference type="ARBA" id="ARBA00023136"/>
    </source>
</evidence>
<feature type="compositionally biased region" description="Acidic residues" evidence="13">
    <location>
        <begin position="288"/>
        <end position="301"/>
    </location>
</feature>
<dbReference type="SUPFAM" id="SSF57850">
    <property type="entry name" value="RING/U-box"/>
    <property type="match status" value="1"/>
</dbReference>
<dbReference type="Gene3D" id="3.30.40.10">
    <property type="entry name" value="Zinc/RING finger domain, C3HC4 (zinc finger)"/>
    <property type="match status" value="1"/>
</dbReference>
<evidence type="ECO:0000256" key="14">
    <source>
        <dbReference type="SAM" id="Phobius"/>
    </source>
</evidence>
<keyword evidence="5 14" id="KW-0812">Transmembrane</keyword>
<evidence type="ECO:0000256" key="10">
    <source>
        <dbReference type="ARBA" id="ARBA00022989"/>
    </source>
</evidence>
<evidence type="ECO:0000256" key="9">
    <source>
        <dbReference type="ARBA" id="ARBA00022833"/>
    </source>
</evidence>
<keyword evidence="9" id="KW-0862">Zinc</keyword>
<evidence type="ECO:0000259" key="15">
    <source>
        <dbReference type="PROSITE" id="PS50089"/>
    </source>
</evidence>
<feature type="region of interest" description="Disordered" evidence="13">
    <location>
        <begin position="352"/>
        <end position="396"/>
    </location>
</feature>
<evidence type="ECO:0000256" key="7">
    <source>
        <dbReference type="ARBA" id="ARBA00022771"/>
    </source>
</evidence>
<dbReference type="CDD" id="cd16473">
    <property type="entry name" value="RING-H2_RNF103"/>
    <property type="match status" value="1"/>
</dbReference>
<evidence type="ECO:0000256" key="13">
    <source>
        <dbReference type="SAM" id="MobiDB-lite"/>
    </source>
</evidence>
<evidence type="ECO:0000256" key="1">
    <source>
        <dbReference type="ARBA" id="ARBA00000900"/>
    </source>
</evidence>
<dbReference type="GO" id="GO:0061630">
    <property type="term" value="F:ubiquitin protein ligase activity"/>
    <property type="evidence" value="ECO:0007669"/>
    <property type="project" value="UniProtKB-EC"/>
</dbReference>
<reference evidence="16 17" key="1">
    <citation type="submission" date="2019-01" db="EMBL/GenBank/DDBJ databases">
        <authorList>
            <person name="Ferrante I. M."/>
        </authorList>
    </citation>
    <scope>NUCLEOTIDE SEQUENCE [LARGE SCALE GENOMIC DNA]</scope>
    <source>
        <strain evidence="16 17">B856</strain>
    </source>
</reference>
<keyword evidence="11 14" id="KW-0472">Membrane</keyword>
<dbReference type="InterPro" id="IPR001841">
    <property type="entry name" value="Znf_RING"/>
</dbReference>
<dbReference type="PROSITE" id="PS50089">
    <property type="entry name" value="ZF_RING_2"/>
    <property type="match status" value="1"/>
</dbReference>
<evidence type="ECO:0000256" key="12">
    <source>
        <dbReference type="PROSITE-ProRule" id="PRU00175"/>
    </source>
</evidence>
<dbReference type="OrthoDB" id="48755at2759"/>
<accession>A0A448Z0Q8</accession>
<dbReference type="Proteomes" id="UP000291116">
    <property type="component" value="Unassembled WGS sequence"/>
</dbReference>
<comment type="catalytic activity">
    <reaction evidence="1">
        <text>S-ubiquitinyl-[E2 ubiquitin-conjugating enzyme]-L-cysteine + [acceptor protein]-L-lysine = [E2 ubiquitin-conjugating enzyme]-L-cysteine + N(6)-ubiquitinyl-[acceptor protein]-L-lysine.</text>
        <dbReference type="EC" id="2.3.2.27"/>
    </reaction>
</comment>
<feature type="compositionally biased region" description="Polar residues" evidence="13">
    <location>
        <begin position="308"/>
        <end position="317"/>
    </location>
</feature>
<keyword evidence="8" id="KW-0833">Ubl conjugation pathway</keyword>
<feature type="domain" description="RING-type" evidence="15">
    <location>
        <begin position="239"/>
        <end position="281"/>
    </location>
</feature>
<dbReference type="SMART" id="SM00744">
    <property type="entry name" value="RINGv"/>
    <property type="match status" value="1"/>
</dbReference>
<evidence type="ECO:0000256" key="6">
    <source>
        <dbReference type="ARBA" id="ARBA00022723"/>
    </source>
</evidence>
<feature type="region of interest" description="Disordered" evidence="13">
    <location>
        <begin position="288"/>
        <end position="326"/>
    </location>
</feature>
<keyword evidence="6" id="KW-0479">Metal-binding</keyword>
<evidence type="ECO:0000256" key="5">
    <source>
        <dbReference type="ARBA" id="ARBA00022692"/>
    </source>
</evidence>
<protein>
    <recommendedName>
        <fullName evidence="3">RING-type E3 ubiquitin transferase</fullName>
        <ecNumber evidence="3">2.3.2.27</ecNumber>
    </recommendedName>
</protein>
<evidence type="ECO:0000256" key="2">
    <source>
        <dbReference type="ARBA" id="ARBA00004141"/>
    </source>
</evidence>
<keyword evidence="10 14" id="KW-1133">Transmembrane helix</keyword>
<feature type="transmembrane region" description="Helical" evidence="14">
    <location>
        <begin position="137"/>
        <end position="159"/>
    </location>
</feature>
<dbReference type="PANTHER" id="PTHR45977">
    <property type="entry name" value="TARGET OF ERK KINASE MPK-1"/>
    <property type="match status" value="1"/>
</dbReference>
<dbReference type="AlphaFoldDB" id="A0A448Z0Q8"/>
<dbReference type="EC" id="2.3.2.27" evidence="3"/>
<feature type="compositionally biased region" description="Polar residues" evidence="13">
    <location>
        <begin position="382"/>
        <end position="396"/>
    </location>
</feature>
<evidence type="ECO:0000256" key="4">
    <source>
        <dbReference type="ARBA" id="ARBA00022679"/>
    </source>
</evidence>
<keyword evidence="4" id="KW-0808">Transferase</keyword>
<dbReference type="SMART" id="SM00184">
    <property type="entry name" value="RING"/>
    <property type="match status" value="1"/>
</dbReference>
<organism evidence="16 17">
    <name type="scientific">Pseudo-nitzschia multistriata</name>
    <dbReference type="NCBI Taxonomy" id="183589"/>
    <lineage>
        <taxon>Eukaryota</taxon>
        <taxon>Sar</taxon>
        <taxon>Stramenopiles</taxon>
        <taxon>Ochrophyta</taxon>
        <taxon>Bacillariophyta</taxon>
        <taxon>Bacillariophyceae</taxon>
        <taxon>Bacillariophycidae</taxon>
        <taxon>Bacillariales</taxon>
        <taxon>Bacillariaceae</taxon>
        <taxon>Pseudo-nitzschia</taxon>
    </lineage>
</organism>
<dbReference type="InterPro" id="IPR013083">
    <property type="entry name" value="Znf_RING/FYVE/PHD"/>
</dbReference>
<proteinExistence type="predicted"/>
<evidence type="ECO:0000313" key="16">
    <source>
        <dbReference type="EMBL" id="VEU35585.1"/>
    </source>
</evidence>
<comment type="subcellular location">
    <subcellularLocation>
        <location evidence="2">Membrane</location>
        <topology evidence="2">Multi-pass membrane protein</topology>
    </subcellularLocation>
</comment>
<name>A0A448Z0Q8_9STRA</name>
<evidence type="ECO:0000256" key="8">
    <source>
        <dbReference type="ARBA" id="ARBA00022786"/>
    </source>
</evidence>
<dbReference type="EMBL" id="CAACVS010000062">
    <property type="protein sequence ID" value="VEU35585.1"/>
    <property type="molecule type" value="Genomic_DNA"/>
</dbReference>
<dbReference type="InterPro" id="IPR011016">
    <property type="entry name" value="Znf_RING-CH"/>
</dbReference>
<gene>
    <name evidence="16" type="ORF">PSNMU_V1.4_AUG-EV-PASAV3_0023260</name>
</gene>
<keyword evidence="7 12" id="KW-0863">Zinc-finger</keyword>